<dbReference type="AlphaFoldDB" id="A0AA85JDV2"/>
<evidence type="ECO:0000256" key="1">
    <source>
        <dbReference type="SAM" id="Phobius"/>
    </source>
</evidence>
<dbReference type="InterPro" id="IPR052613">
    <property type="entry name" value="LicD_transferase"/>
</dbReference>
<evidence type="ECO:0000313" key="3">
    <source>
        <dbReference type="WBParaSite" id="TREG1_24320.1"/>
    </source>
</evidence>
<keyword evidence="1" id="KW-0812">Transmembrane</keyword>
<accession>A0AA85JDV2</accession>
<dbReference type="WBParaSite" id="TREG1_24320.1">
    <property type="protein sequence ID" value="TREG1_24320.1"/>
    <property type="gene ID" value="TREG1_24320"/>
</dbReference>
<dbReference type="PANTHER" id="PTHR13627">
    <property type="entry name" value="FUKUTIN RELATED PROTEIN"/>
    <property type="match status" value="1"/>
</dbReference>
<keyword evidence="2" id="KW-1185">Reference proteome</keyword>
<dbReference type="PANTHER" id="PTHR13627:SF31">
    <property type="entry name" value="RIBITOL 5-PHOSPHATE TRANSFERASE FKRP"/>
    <property type="match status" value="1"/>
</dbReference>
<reference evidence="2" key="1">
    <citation type="submission" date="2022-06" db="EMBL/GenBank/DDBJ databases">
        <authorList>
            <person name="Berger JAMES D."/>
            <person name="Berger JAMES D."/>
        </authorList>
    </citation>
    <scope>NUCLEOTIDE SEQUENCE [LARGE SCALE GENOMIC DNA]</scope>
</reference>
<organism evidence="2 3">
    <name type="scientific">Trichobilharzia regenti</name>
    <name type="common">Nasal bird schistosome</name>
    <dbReference type="NCBI Taxonomy" id="157069"/>
    <lineage>
        <taxon>Eukaryota</taxon>
        <taxon>Metazoa</taxon>
        <taxon>Spiralia</taxon>
        <taxon>Lophotrochozoa</taxon>
        <taxon>Platyhelminthes</taxon>
        <taxon>Trematoda</taxon>
        <taxon>Digenea</taxon>
        <taxon>Strigeidida</taxon>
        <taxon>Schistosomatoidea</taxon>
        <taxon>Schistosomatidae</taxon>
        <taxon>Trichobilharzia</taxon>
    </lineage>
</organism>
<evidence type="ECO:0000313" key="2">
    <source>
        <dbReference type="Proteomes" id="UP000050795"/>
    </source>
</evidence>
<keyword evidence="1" id="KW-0472">Membrane</keyword>
<sequence>MHNIFLLKRRFHGINFRYIRKYLSGILVFSVTFSLLIVLFRYKSRNVTTNDSMTLIPTTAFTVNNANLMRIYDENYLTCSTHMSHLFIYHQSGMNNGISVNFITLPRLQSHTTDENECKSILVKELWQYNSEQNKYVDDIKPDMDDDIPTSKQRFKEYIRRYCIGENNICTYLGRITPIIRYPYNILNHIRKRIPLLYVKTDNVTERNYRLYVNTSCNVKYQIISLYTLFTEWINFAYKEKIMWWISYRSLLGSLRLDDIIPYDAHLDIGVLTAGEHVLQKFETPRNRIDTSKLNIIFRDSAECSFSQMSPTDQSTPTSDDASFSNSGILTFCEPHARVFRTKNAYINIYPVELVITVEDENLKPISADFVDNYLNSFSVNPDKQTYDFSILFPLKACNLIGLSVPCPNKAKYFIETVYGKNYLKPKYLCNLFNGKWELNKKYY</sequence>
<name>A0AA85JDV2_TRIRE</name>
<dbReference type="Proteomes" id="UP000050795">
    <property type="component" value="Unassembled WGS sequence"/>
</dbReference>
<reference evidence="3" key="2">
    <citation type="submission" date="2023-11" db="UniProtKB">
        <authorList>
            <consortium name="WormBaseParasite"/>
        </authorList>
    </citation>
    <scope>IDENTIFICATION</scope>
</reference>
<proteinExistence type="predicted"/>
<feature type="transmembrane region" description="Helical" evidence="1">
    <location>
        <begin position="21"/>
        <end position="42"/>
    </location>
</feature>
<keyword evidence="1" id="KW-1133">Transmembrane helix</keyword>
<protein>
    <submittedName>
        <fullName evidence="3">Uncharacterized protein</fullName>
    </submittedName>
</protein>